<dbReference type="Proteomes" id="UP000664132">
    <property type="component" value="Unassembled WGS sequence"/>
</dbReference>
<keyword evidence="3" id="KW-1185">Reference proteome</keyword>
<reference evidence="2" key="1">
    <citation type="submission" date="2021-02" db="EMBL/GenBank/DDBJ databases">
        <title>Genome sequence Cadophora malorum strain M34.</title>
        <authorList>
            <person name="Stefanovic E."/>
            <person name="Vu D."/>
            <person name="Scully C."/>
            <person name="Dijksterhuis J."/>
            <person name="Roader J."/>
            <person name="Houbraken J."/>
        </authorList>
    </citation>
    <scope>NUCLEOTIDE SEQUENCE</scope>
    <source>
        <strain evidence="2">M34</strain>
    </source>
</reference>
<evidence type="ECO:0000256" key="1">
    <source>
        <dbReference type="SAM" id="MobiDB-lite"/>
    </source>
</evidence>
<sequence length="125" mass="14338">MNVVQNPVDAVENYSRYSSIQVPCSLLLGAFFQALANFEACGTMVFRERRLGRRIDGLEPRIAAVEEEYRELLESEIVRYKQETNLDSHNESGNLKSVKRSGSADDLNMEENVEERFNRKVSYAK</sequence>
<dbReference type="EMBL" id="JAFJYH010000165">
    <property type="protein sequence ID" value="KAG4417064.1"/>
    <property type="molecule type" value="Genomic_DNA"/>
</dbReference>
<protein>
    <submittedName>
        <fullName evidence="2">Uncharacterized protein</fullName>
    </submittedName>
</protein>
<evidence type="ECO:0000313" key="2">
    <source>
        <dbReference type="EMBL" id="KAG4417064.1"/>
    </source>
</evidence>
<organism evidence="2 3">
    <name type="scientific">Cadophora malorum</name>
    <dbReference type="NCBI Taxonomy" id="108018"/>
    <lineage>
        <taxon>Eukaryota</taxon>
        <taxon>Fungi</taxon>
        <taxon>Dikarya</taxon>
        <taxon>Ascomycota</taxon>
        <taxon>Pezizomycotina</taxon>
        <taxon>Leotiomycetes</taxon>
        <taxon>Helotiales</taxon>
        <taxon>Ploettnerulaceae</taxon>
        <taxon>Cadophora</taxon>
    </lineage>
</organism>
<dbReference type="OrthoDB" id="3554025at2759"/>
<accession>A0A8H7T8L8</accession>
<evidence type="ECO:0000313" key="3">
    <source>
        <dbReference type="Proteomes" id="UP000664132"/>
    </source>
</evidence>
<dbReference type="AlphaFoldDB" id="A0A8H7T8L8"/>
<name>A0A8H7T8L8_9HELO</name>
<feature type="region of interest" description="Disordered" evidence="1">
    <location>
        <begin position="83"/>
        <end position="125"/>
    </location>
</feature>
<gene>
    <name evidence="2" type="ORF">IFR04_009770</name>
</gene>
<comment type="caution">
    <text evidence="2">The sequence shown here is derived from an EMBL/GenBank/DDBJ whole genome shotgun (WGS) entry which is preliminary data.</text>
</comment>
<proteinExistence type="predicted"/>